<evidence type="ECO:0000259" key="11">
    <source>
        <dbReference type="PROSITE" id="PS51294"/>
    </source>
</evidence>
<sequence length="654" mass="72529">MEGLLALAWKFGLQCLLHIQKSRGSSGRRRHTVNLCQSMEVETLINKSISILVVDDDVVCLSIVAMILKKCKYQVMTVKHPMDALSILRIKGGSFDLVVVDVHMPDMNGFELQQVITDEFELPVVLMSADDKEGTILKGLDGGAAFFLKPISVDDLRDLWQYTLLQKKKGKRVVLEEIDCLEKSSNCNKKSLHEVGESASSINENYYQHIKKEKSKRKPARTQRNADKDNSGNSAALFKKAKVVWTSSLHNKFLEAIRDIGFDKAVPKKILDQMKVPGLTRENVASHLQKYRIFLERVSDACCRIQAADTNLAIKAVQSTFASGMLSQEKIGLQKQFSENTTNPRSLIHTANNGSSSFRTQQTRQAIPLGYEQAQLFLNEGILGNITHSNEIPLYKANQLTSTMKANNYQTGTSAYEDISSQLMNGTTSTQVRRMLSRVPANRLSDRNLLALGTNGITKHATLNGNLNFLHDGFADDQCGTNFTQNNDADEASTLFAGLMNFIGKSQHDSEQCLAQEASSSVGFDGEKQCSAILSDHIDEDTSMQLPSFVNDVCRGQEVDATLNPVCNFSEFHNINATQQSRGIGDLSVPFVNQGNVQPHQQQEHIGHSEPAEDGMSQLHNVFSYPTEQCKNEQFLELVLASSPYEGDQNPDGL</sequence>
<dbReference type="Gene3D" id="3.40.50.2300">
    <property type="match status" value="1"/>
</dbReference>
<dbReference type="PROSITE" id="PS50110">
    <property type="entry name" value="RESPONSE_REGULATORY"/>
    <property type="match status" value="1"/>
</dbReference>
<dbReference type="CDD" id="cd17584">
    <property type="entry name" value="REC_typeB_ARR-like"/>
    <property type="match status" value="1"/>
</dbReference>
<dbReference type="InterPro" id="IPR017930">
    <property type="entry name" value="Myb_dom"/>
</dbReference>
<dbReference type="GO" id="GO:0010597">
    <property type="term" value="P:green leaf volatile biosynthetic process"/>
    <property type="evidence" value="ECO:0007669"/>
    <property type="project" value="UniProtKB-ARBA"/>
</dbReference>
<dbReference type="RefSeq" id="XP_016465559.1">
    <property type="nucleotide sequence ID" value="XM_016610073.1"/>
</dbReference>
<evidence type="ECO:0000256" key="5">
    <source>
        <dbReference type="ARBA" id="ARBA00023159"/>
    </source>
</evidence>
<evidence type="ECO:0000256" key="3">
    <source>
        <dbReference type="ARBA" id="ARBA00023012"/>
    </source>
</evidence>
<comment type="subcellular location">
    <subcellularLocation>
        <location evidence="1">Nucleus</location>
    </subcellularLocation>
</comment>
<feature type="domain" description="HTH myb-type" evidence="11">
    <location>
        <begin position="237"/>
        <end position="296"/>
    </location>
</feature>
<dbReference type="AlphaFoldDB" id="A0A1S3ZMN9"/>
<evidence type="ECO:0000256" key="9">
    <source>
        <dbReference type="SAM" id="MobiDB-lite"/>
    </source>
</evidence>
<feature type="domain" description="Response regulatory" evidence="10">
    <location>
        <begin position="50"/>
        <end position="164"/>
    </location>
</feature>
<evidence type="ECO:0000256" key="1">
    <source>
        <dbReference type="ARBA" id="ARBA00004123"/>
    </source>
</evidence>
<reference evidence="12" key="1">
    <citation type="submission" date="2025-08" db="UniProtKB">
        <authorList>
            <consortium name="RefSeq"/>
        </authorList>
    </citation>
    <scope>IDENTIFICATION</scope>
</reference>
<dbReference type="SUPFAM" id="SSF52172">
    <property type="entry name" value="CheY-like"/>
    <property type="match status" value="1"/>
</dbReference>
<dbReference type="OrthoDB" id="21225at2759"/>
<evidence type="ECO:0000256" key="4">
    <source>
        <dbReference type="ARBA" id="ARBA00023015"/>
    </source>
</evidence>
<evidence type="ECO:0000313" key="12">
    <source>
        <dbReference type="RefSeq" id="XP_016465559.1"/>
    </source>
</evidence>
<dbReference type="SMART" id="SM00448">
    <property type="entry name" value="REC"/>
    <property type="match status" value="1"/>
</dbReference>
<keyword evidence="7" id="KW-0539">Nucleus</keyword>
<evidence type="ECO:0000256" key="6">
    <source>
        <dbReference type="ARBA" id="ARBA00023163"/>
    </source>
</evidence>
<dbReference type="Pfam" id="PF00249">
    <property type="entry name" value="Myb_DNA-binding"/>
    <property type="match status" value="1"/>
</dbReference>
<dbReference type="FunFam" id="1.10.10.60:FF:000007">
    <property type="entry name" value="Two-component response regulator"/>
    <property type="match status" value="1"/>
</dbReference>
<evidence type="ECO:0000259" key="10">
    <source>
        <dbReference type="PROSITE" id="PS50110"/>
    </source>
</evidence>
<dbReference type="PANTHER" id="PTHR43874:SF19">
    <property type="entry name" value="RESPONSE REGULATOR 23-RELATED"/>
    <property type="match status" value="1"/>
</dbReference>
<dbReference type="Gene3D" id="1.10.10.60">
    <property type="entry name" value="Homeodomain-like"/>
    <property type="match status" value="1"/>
</dbReference>
<keyword evidence="5" id="KW-0010">Activator</keyword>
<dbReference type="InterPro" id="IPR011006">
    <property type="entry name" value="CheY-like_superfamily"/>
</dbReference>
<evidence type="ECO:0000256" key="8">
    <source>
        <dbReference type="PROSITE-ProRule" id="PRU00169"/>
    </source>
</evidence>
<organism evidence="12">
    <name type="scientific">Nicotiana tabacum</name>
    <name type="common">Common tobacco</name>
    <dbReference type="NCBI Taxonomy" id="4097"/>
    <lineage>
        <taxon>Eukaryota</taxon>
        <taxon>Viridiplantae</taxon>
        <taxon>Streptophyta</taxon>
        <taxon>Embryophyta</taxon>
        <taxon>Tracheophyta</taxon>
        <taxon>Spermatophyta</taxon>
        <taxon>Magnoliopsida</taxon>
        <taxon>eudicotyledons</taxon>
        <taxon>Gunneridae</taxon>
        <taxon>Pentapetalae</taxon>
        <taxon>asterids</taxon>
        <taxon>lamiids</taxon>
        <taxon>Solanales</taxon>
        <taxon>Solanaceae</taxon>
        <taxon>Nicotianoideae</taxon>
        <taxon>Nicotianeae</taxon>
        <taxon>Nicotiana</taxon>
    </lineage>
</organism>
<name>A0A1S3ZMN9_TOBAC</name>
<dbReference type="GO" id="GO:0009736">
    <property type="term" value="P:cytokinin-activated signaling pathway"/>
    <property type="evidence" value="ECO:0007669"/>
    <property type="project" value="InterPro"/>
</dbReference>
<dbReference type="InterPro" id="IPR001789">
    <property type="entry name" value="Sig_transdc_resp-reg_receiver"/>
</dbReference>
<protein>
    <submittedName>
        <fullName evidence="12">Two-component response regulator ORR24 isoform X2</fullName>
    </submittedName>
</protein>
<dbReference type="InterPro" id="IPR006447">
    <property type="entry name" value="Myb_dom_plants"/>
</dbReference>
<dbReference type="InterPro" id="IPR009057">
    <property type="entry name" value="Homeodomain-like_sf"/>
</dbReference>
<gene>
    <name evidence="12" type="primary">LOC107788391</name>
</gene>
<evidence type="ECO:0000256" key="7">
    <source>
        <dbReference type="ARBA" id="ARBA00023242"/>
    </source>
</evidence>
<dbReference type="InterPro" id="IPR001005">
    <property type="entry name" value="SANT/Myb"/>
</dbReference>
<dbReference type="InterPro" id="IPR045279">
    <property type="entry name" value="ARR-like"/>
</dbReference>
<proteinExistence type="predicted"/>
<dbReference type="PROSITE" id="PS51294">
    <property type="entry name" value="HTH_MYB"/>
    <property type="match status" value="1"/>
</dbReference>
<keyword evidence="3" id="KW-0902">Two-component regulatory system</keyword>
<dbReference type="GO" id="GO:0000160">
    <property type="term" value="P:phosphorelay signal transduction system"/>
    <property type="evidence" value="ECO:0007669"/>
    <property type="project" value="UniProtKB-KW"/>
</dbReference>
<dbReference type="PANTHER" id="PTHR43874">
    <property type="entry name" value="TWO-COMPONENT RESPONSE REGULATOR"/>
    <property type="match status" value="1"/>
</dbReference>
<evidence type="ECO:0000256" key="2">
    <source>
        <dbReference type="ARBA" id="ARBA00022553"/>
    </source>
</evidence>
<accession>A0A1S3ZMN9</accession>
<keyword evidence="6" id="KW-0804">Transcription</keyword>
<dbReference type="NCBIfam" id="TIGR01557">
    <property type="entry name" value="myb_SHAQKYF"/>
    <property type="match status" value="1"/>
</dbReference>
<dbReference type="Pfam" id="PF00072">
    <property type="entry name" value="Response_reg"/>
    <property type="match status" value="1"/>
</dbReference>
<feature type="compositionally biased region" description="Basic residues" evidence="9">
    <location>
        <begin position="210"/>
        <end position="221"/>
    </location>
</feature>
<dbReference type="GO" id="GO:0005634">
    <property type="term" value="C:nucleus"/>
    <property type="evidence" value="ECO:0007669"/>
    <property type="project" value="UniProtKB-SubCell"/>
</dbReference>
<keyword evidence="4" id="KW-0805">Transcription regulation</keyword>
<feature type="modified residue" description="4-aspartylphosphate" evidence="8">
    <location>
        <position position="101"/>
    </location>
</feature>
<dbReference type="SUPFAM" id="SSF46689">
    <property type="entry name" value="Homeodomain-like"/>
    <property type="match status" value="1"/>
</dbReference>
<feature type="region of interest" description="Disordered" evidence="9">
    <location>
        <begin position="210"/>
        <end position="232"/>
    </location>
</feature>
<dbReference type="GO" id="GO:0000976">
    <property type="term" value="F:transcription cis-regulatory region binding"/>
    <property type="evidence" value="ECO:0007669"/>
    <property type="project" value="UniProtKB-ARBA"/>
</dbReference>
<keyword evidence="2 8" id="KW-0597">Phosphoprotein</keyword>